<protein>
    <recommendedName>
        <fullName evidence="1">Reverse transcriptase domain-containing protein</fullName>
    </recommendedName>
</protein>
<dbReference type="SUPFAM" id="SSF56672">
    <property type="entry name" value="DNA/RNA polymerases"/>
    <property type="match status" value="1"/>
</dbReference>
<gene>
    <name evidence="2" type="ORF">g.2728</name>
</gene>
<evidence type="ECO:0000313" key="2">
    <source>
        <dbReference type="EMBL" id="JAS97749.1"/>
    </source>
</evidence>
<dbReference type="InterPro" id="IPR000477">
    <property type="entry name" value="RT_dom"/>
</dbReference>
<dbReference type="GO" id="GO:0071897">
    <property type="term" value="P:DNA biosynthetic process"/>
    <property type="evidence" value="ECO:0007669"/>
    <property type="project" value="UniProtKB-ARBA"/>
</dbReference>
<organism evidence="2">
    <name type="scientific">Homalodisca liturata</name>
    <dbReference type="NCBI Taxonomy" id="320908"/>
    <lineage>
        <taxon>Eukaryota</taxon>
        <taxon>Metazoa</taxon>
        <taxon>Ecdysozoa</taxon>
        <taxon>Arthropoda</taxon>
        <taxon>Hexapoda</taxon>
        <taxon>Insecta</taxon>
        <taxon>Pterygota</taxon>
        <taxon>Neoptera</taxon>
        <taxon>Paraneoptera</taxon>
        <taxon>Hemiptera</taxon>
        <taxon>Auchenorrhyncha</taxon>
        <taxon>Membracoidea</taxon>
        <taxon>Cicadellidae</taxon>
        <taxon>Cicadellinae</taxon>
        <taxon>Proconiini</taxon>
        <taxon>Homalodisca</taxon>
    </lineage>
</organism>
<accession>A0A1B6JF12</accession>
<dbReference type="PANTHER" id="PTHR33332">
    <property type="entry name" value="REVERSE TRANSCRIPTASE DOMAIN-CONTAINING PROTEIN"/>
    <property type="match status" value="1"/>
</dbReference>
<sequence>MSKAFDTIDHVILLNKLKFYGFDEKSVKLVHSYLSDRFQSVFYNGCFSQYLEVITGVPQGSILGPTMFIVYINDLPSALNNVCVSSFMYADDLAIQISCSNINLVNQIMSHFNSVAEDWTAANGLCLNKDKTQCIKFSLSNSIDVNDVKFLGVLLQSNIKWEAHIVNVCNKISKGTFMIRRLKQYVTLDVLLSVYYAYIQSHLSYGIIVWGCDSNIKKLLILQKRVLRIMCNASCRTHCKPLFKDLGILTVTSLYILQLLLYVRINLNVLPTNSSIHDHDTRQRNLLRIRQCNYQATIKSTYEMGIKIYNMLPREIKCLDDNKFKIKLKSLLIELSIYDVKEFILYCTNC</sequence>
<name>A0A1B6JF12_9HEMI</name>
<dbReference type="EMBL" id="GECU01009957">
    <property type="protein sequence ID" value="JAS97749.1"/>
    <property type="molecule type" value="Transcribed_RNA"/>
</dbReference>
<reference evidence="2" key="1">
    <citation type="submission" date="2015-11" db="EMBL/GenBank/DDBJ databases">
        <title>De novo transcriptome assembly of four potential Pierce s Disease insect vectors from Arizona vineyards.</title>
        <authorList>
            <person name="Tassone E.E."/>
        </authorList>
    </citation>
    <scope>NUCLEOTIDE SEQUENCE</scope>
</reference>
<feature type="domain" description="Reverse transcriptase" evidence="1">
    <location>
        <begin position="1"/>
        <end position="155"/>
    </location>
</feature>
<evidence type="ECO:0000259" key="1">
    <source>
        <dbReference type="PROSITE" id="PS50878"/>
    </source>
</evidence>
<proteinExistence type="predicted"/>
<dbReference type="Pfam" id="PF00078">
    <property type="entry name" value="RVT_1"/>
    <property type="match status" value="1"/>
</dbReference>
<dbReference type="AlphaFoldDB" id="A0A1B6JF12"/>
<dbReference type="PROSITE" id="PS50878">
    <property type="entry name" value="RT_POL"/>
    <property type="match status" value="1"/>
</dbReference>
<dbReference type="InterPro" id="IPR043502">
    <property type="entry name" value="DNA/RNA_pol_sf"/>
</dbReference>